<evidence type="ECO:0000256" key="3">
    <source>
        <dbReference type="ARBA" id="ARBA00022989"/>
    </source>
</evidence>
<feature type="transmembrane region" description="Helical" evidence="5">
    <location>
        <begin position="287"/>
        <end position="314"/>
    </location>
</feature>
<feature type="transmembrane region" description="Helical" evidence="5">
    <location>
        <begin position="139"/>
        <end position="162"/>
    </location>
</feature>
<feature type="transmembrane region" description="Helical" evidence="5">
    <location>
        <begin position="98"/>
        <end position="118"/>
    </location>
</feature>
<proteinExistence type="predicted"/>
<comment type="subcellular location">
    <subcellularLocation>
        <location evidence="1">Membrane</location>
        <topology evidence="1">Multi-pass membrane protein</topology>
    </subcellularLocation>
</comment>
<keyword evidence="4 5" id="KW-0472">Membrane</keyword>
<dbReference type="AlphaFoldDB" id="A0A9Q1EHF1"/>
<feature type="transmembrane region" description="Helical" evidence="5">
    <location>
        <begin position="58"/>
        <end position="78"/>
    </location>
</feature>
<accession>A0A9Q1EHF1</accession>
<dbReference type="Gene3D" id="1.20.1070.10">
    <property type="entry name" value="Rhodopsin 7-helix transmembrane proteins"/>
    <property type="match status" value="1"/>
</dbReference>
<evidence type="ECO:0000256" key="5">
    <source>
        <dbReference type="SAM" id="Phobius"/>
    </source>
</evidence>
<feature type="domain" description="G-protein coupled receptors family 1 profile" evidence="6">
    <location>
        <begin position="36"/>
        <end position="308"/>
    </location>
</feature>
<keyword evidence="3 5" id="KW-1133">Transmembrane helix</keyword>
<evidence type="ECO:0000259" key="6">
    <source>
        <dbReference type="PROSITE" id="PS50262"/>
    </source>
</evidence>
<evidence type="ECO:0000313" key="7">
    <source>
        <dbReference type="EMBL" id="KAJ8338815.1"/>
    </source>
</evidence>
<feature type="transmembrane region" description="Helical" evidence="5">
    <location>
        <begin position="258"/>
        <end position="281"/>
    </location>
</feature>
<dbReference type="PANTHER" id="PTHR23112:SF0">
    <property type="entry name" value="TRANSMEMBRANE PROTEIN 116"/>
    <property type="match status" value="1"/>
</dbReference>
<evidence type="ECO:0000256" key="4">
    <source>
        <dbReference type="ARBA" id="ARBA00023136"/>
    </source>
</evidence>
<reference evidence="7" key="1">
    <citation type="journal article" date="2023" name="Science">
        <title>Genome structures resolve the early diversification of teleost fishes.</title>
        <authorList>
            <person name="Parey E."/>
            <person name="Louis A."/>
            <person name="Montfort J."/>
            <person name="Bouchez O."/>
            <person name="Roques C."/>
            <person name="Iampietro C."/>
            <person name="Lluch J."/>
            <person name="Castinel A."/>
            <person name="Donnadieu C."/>
            <person name="Desvignes T."/>
            <person name="Floi Bucao C."/>
            <person name="Jouanno E."/>
            <person name="Wen M."/>
            <person name="Mejri S."/>
            <person name="Dirks R."/>
            <person name="Jansen H."/>
            <person name="Henkel C."/>
            <person name="Chen W.J."/>
            <person name="Zahm M."/>
            <person name="Cabau C."/>
            <person name="Klopp C."/>
            <person name="Thompson A.W."/>
            <person name="Robinson-Rechavi M."/>
            <person name="Braasch I."/>
            <person name="Lecointre G."/>
            <person name="Bobe J."/>
            <person name="Postlethwait J.H."/>
            <person name="Berthelot C."/>
            <person name="Roest Crollius H."/>
            <person name="Guiguen Y."/>
        </authorList>
    </citation>
    <scope>NUCLEOTIDE SEQUENCE</scope>
    <source>
        <strain evidence="7">WJC10195</strain>
    </source>
</reference>
<dbReference type="GO" id="GO:0007189">
    <property type="term" value="P:adenylate cyclase-activating G protein-coupled receptor signaling pathway"/>
    <property type="evidence" value="ECO:0007669"/>
    <property type="project" value="TreeGrafter"/>
</dbReference>
<dbReference type="PROSITE" id="PS50262">
    <property type="entry name" value="G_PROTEIN_RECEP_F1_2"/>
    <property type="match status" value="1"/>
</dbReference>
<evidence type="ECO:0000256" key="1">
    <source>
        <dbReference type="ARBA" id="ARBA00004141"/>
    </source>
</evidence>
<feature type="transmembrane region" description="Helical" evidence="5">
    <location>
        <begin position="23"/>
        <end position="46"/>
    </location>
</feature>
<dbReference type="SUPFAM" id="SSF81321">
    <property type="entry name" value="Family A G protein-coupled receptor-like"/>
    <property type="match status" value="1"/>
</dbReference>
<keyword evidence="8" id="KW-1185">Reference proteome</keyword>
<dbReference type="PANTHER" id="PTHR23112">
    <property type="entry name" value="G PROTEIN-COUPLED RECEPTOR 157-RELATED"/>
    <property type="match status" value="1"/>
</dbReference>
<dbReference type="EMBL" id="JAINUF010000017">
    <property type="protein sequence ID" value="KAJ8338815.1"/>
    <property type="molecule type" value="Genomic_DNA"/>
</dbReference>
<comment type="caution">
    <text evidence="7">The sequence shown here is derived from an EMBL/GenBank/DDBJ whole genome shotgun (WGS) entry which is preliminary data.</text>
</comment>
<organism evidence="7 8">
    <name type="scientific">Synaphobranchus kaupii</name>
    <name type="common">Kaup's arrowtooth eel</name>
    <dbReference type="NCBI Taxonomy" id="118154"/>
    <lineage>
        <taxon>Eukaryota</taxon>
        <taxon>Metazoa</taxon>
        <taxon>Chordata</taxon>
        <taxon>Craniata</taxon>
        <taxon>Vertebrata</taxon>
        <taxon>Euteleostomi</taxon>
        <taxon>Actinopterygii</taxon>
        <taxon>Neopterygii</taxon>
        <taxon>Teleostei</taxon>
        <taxon>Anguilliformes</taxon>
        <taxon>Synaphobranchidae</taxon>
        <taxon>Synaphobranchus</taxon>
    </lineage>
</organism>
<name>A0A9Q1EHF1_SYNKA</name>
<dbReference type="InterPro" id="IPR017452">
    <property type="entry name" value="GPCR_Rhodpsn_7TM"/>
</dbReference>
<dbReference type="GO" id="GO:0005886">
    <property type="term" value="C:plasma membrane"/>
    <property type="evidence" value="ECO:0007669"/>
    <property type="project" value="TreeGrafter"/>
</dbReference>
<dbReference type="Proteomes" id="UP001152622">
    <property type="component" value="Chromosome 17"/>
</dbReference>
<dbReference type="OrthoDB" id="10070607at2759"/>
<evidence type="ECO:0000313" key="8">
    <source>
        <dbReference type="Proteomes" id="UP001152622"/>
    </source>
</evidence>
<evidence type="ECO:0000256" key="2">
    <source>
        <dbReference type="ARBA" id="ARBA00022692"/>
    </source>
</evidence>
<sequence>MKGLFCNSTLSNSTYTLDNGSVLWIQLVMAVLSIVGSGSIIVFALFQNLLGSRKVRALFFLSLADLLICFTWLVGVVLLNQTCNGHAACYNLHAVEQIFYLASFFYTLNYTWVLYVHLKEDYCRNMTGQSTLQFPGRTCPLTKITGVLSCVFPVLLMVPVFVVGNLNSCSRNLSKSYECLLMHTWVLYKPCGSLETTSCHHIHAYSIAIFITTFVLSLSGILVLMAKARSMYRRCVASDDGLLDARGWTSLRLLQRQMLLYSSAFAVCWFPALLLAILTLFNVQEGHLLYVILYMLQAFTSPSQGWINCLLCGWTQQRFHFLKTMEQRDADTQTPLLRSQKQKSYGAQCE</sequence>
<protein>
    <recommendedName>
        <fullName evidence="6">G-protein coupled receptors family 1 profile domain-containing protein</fullName>
    </recommendedName>
</protein>
<feature type="transmembrane region" description="Helical" evidence="5">
    <location>
        <begin position="202"/>
        <end position="224"/>
    </location>
</feature>
<keyword evidence="2 5" id="KW-0812">Transmembrane</keyword>
<gene>
    <name evidence="7" type="ORF">SKAU_G00356010</name>
</gene>
<dbReference type="GO" id="GO:0004930">
    <property type="term" value="F:G protein-coupled receptor activity"/>
    <property type="evidence" value="ECO:0007669"/>
    <property type="project" value="TreeGrafter"/>
</dbReference>